<dbReference type="EMBL" id="CADCVH010000094">
    <property type="protein sequence ID" value="CAA9465580.1"/>
    <property type="molecule type" value="Genomic_DNA"/>
</dbReference>
<accession>A0A6J4R6M0</accession>
<protein>
    <submittedName>
        <fullName evidence="1">Uncharacterized protein</fullName>
    </submittedName>
</protein>
<sequence length="38" mass="4916">MTLLPPTELMRLRKPWVFALLRRFGWYVRFIRLLYEWF</sequence>
<proteinExistence type="predicted"/>
<gene>
    <name evidence="1" type="ORF">AVDCRST_MAG02-3608</name>
</gene>
<reference evidence="1" key="1">
    <citation type="submission" date="2020-02" db="EMBL/GenBank/DDBJ databases">
        <authorList>
            <person name="Meier V. D."/>
        </authorList>
    </citation>
    <scope>NUCLEOTIDE SEQUENCE</scope>
    <source>
        <strain evidence="1">AVDCRST_MAG02</strain>
    </source>
</reference>
<dbReference type="AlphaFoldDB" id="A0A6J4R6M0"/>
<organism evidence="1">
    <name type="scientific">uncultured Rubrobacteraceae bacterium</name>
    <dbReference type="NCBI Taxonomy" id="349277"/>
    <lineage>
        <taxon>Bacteria</taxon>
        <taxon>Bacillati</taxon>
        <taxon>Actinomycetota</taxon>
        <taxon>Rubrobacteria</taxon>
        <taxon>Rubrobacterales</taxon>
        <taxon>Rubrobacteraceae</taxon>
        <taxon>environmental samples</taxon>
    </lineage>
</organism>
<name>A0A6J4R6M0_9ACTN</name>
<evidence type="ECO:0000313" key="1">
    <source>
        <dbReference type="EMBL" id="CAA9465580.1"/>
    </source>
</evidence>